<evidence type="ECO:0000259" key="17">
    <source>
        <dbReference type="PROSITE" id="PS50142"/>
    </source>
</evidence>
<dbReference type="PROSITE" id="PS00517">
    <property type="entry name" value="RNASE_3_1"/>
    <property type="match status" value="1"/>
</dbReference>
<organism evidence="18 19">
    <name type="scientific">Harryflintia acetispora</name>
    <dbReference type="NCBI Taxonomy" id="1849041"/>
    <lineage>
        <taxon>Bacteria</taxon>
        <taxon>Bacillati</taxon>
        <taxon>Bacillota</taxon>
        <taxon>Clostridia</taxon>
        <taxon>Eubacteriales</taxon>
        <taxon>Oscillospiraceae</taxon>
        <taxon>Harryflintia</taxon>
    </lineage>
</organism>
<evidence type="ECO:0000256" key="8">
    <source>
        <dbReference type="ARBA" id="ARBA00022694"/>
    </source>
</evidence>
<comment type="subcellular location">
    <subcellularLocation>
        <location evidence="2 15">Cytoplasm</location>
    </subcellularLocation>
</comment>
<evidence type="ECO:0000313" key="19">
    <source>
        <dbReference type="Proteomes" id="UP000294682"/>
    </source>
</evidence>
<dbReference type="HAMAP" id="MF_00104">
    <property type="entry name" value="RNase_III"/>
    <property type="match status" value="1"/>
</dbReference>
<evidence type="ECO:0000256" key="12">
    <source>
        <dbReference type="ARBA" id="ARBA00022801"/>
    </source>
</evidence>
<keyword evidence="19" id="KW-1185">Reference proteome</keyword>
<dbReference type="GO" id="GO:0042802">
    <property type="term" value="F:identical protein binding"/>
    <property type="evidence" value="ECO:0007669"/>
    <property type="project" value="UniProtKB-ARBA"/>
</dbReference>
<evidence type="ECO:0000256" key="13">
    <source>
        <dbReference type="ARBA" id="ARBA00022842"/>
    </source>
</evidence>
<comment type="similarity">
    <text evidence="3">Belongs to the ribonuclease III family.</text>
</comment>
<evidence type="ECO:0000256" key="5">
    <source>
        <dbReference type="ARBA" id="ARBA00022490"/>
    </source>
</evidence>
<dbReference type="InterPro" id="IPR014720">
    <property type="entry name" value="dsRBD_dom"/>
</dbReference>
<dbReference type="SUPFAM" id="SSF54768">
    <property type="entry name" value="dsRNA-binding domain-like"/>
    <property type="match status" value="1"/>
</dbReference>
<evidence type="ECO:0000256" key="9">
    <source>
        <dbReference type="ARBA" id="ARBA00022722"/>
    </source>
</evidence>
<keyword evidence="15" id="KW-0699">rRNA-binding</keyword>
<dbReference type="Gene3D" id="3.30.160.20">
    <property type="match status" value="1"/>
</dbReference>
<dbReference type="CDD" id="cd10845">
    <property type="entry name" value="DSRM_RNAse_III_family"/>
    <property type="match status" value="1"/>
</dbReference>
<comment type="caution">
    <text evidence="18">The sequence shown here is derived from an EMBL/GenBank/DDBJ whole genome shotgun (WGS) entry which is preliminary data.</text>
</comment>
<dbReference type="Pfam" id="PF14622">
    <property type="entry name" value="Ribonucleas_3_3"/>
    <property type="match status" value="1"/>
</dbReference>
<dbReference type="GO" id="GO:0006397">
    <property type="term" value="P:mRNA processing"/>
    <property type="evidence" value="ECO:0007669"/>
    <property type="project" value="UniProtKB-UniRule"/>
</dbReference>
<comment type="catalytic activity">
    <reaction evidence="1 15">
        <text>Endonucleolytic cleavage to 5'-phosphomonoester.</text>
        <dbReference type="EC" id="3.1.26.3"/>
    </reaction>
</comment>
<proteinExistence type="inferred from homology"/>
<dbReference type="EMBL" id="SLUK01000002">
    <property type="protein sequence ID" value="TCL44684.1"/>
    <property type="molecule type" value="Genomic_DNA"/>
</dbReference>
<dbReference type="GO" id="GO:0006364">
    <property type="term" value="P:rRNA processing"/>
    <property type="evidence" value="ECO:0007669"/>
    <property type="project" value="UniProtKB-UniRule"/>
</dbReference>
<comment type="function">
    <text evidence="15">Digests double-stranded RNA. Involved in the processing of primary rRNA transcript to yield the immediate precursors to the large and small rRNAs (23S and 16S). Processes some mRNAs, and tRNAs when they are encoded in the rRNA operon. Processes pre-crRNA and tracrRNA of type II CRISPR loci if present in the organism.</text>
</comment>
<feature type="domain" description="DRBM" evidence="16">
    <location>
        <begin position="156"/>
        <end position="225"/>
    </location>
</feature>
<evidence type="ECO:0000256" key="11">
    <source>
        <dbReference type="ARBA" id="ARBA00022759"/>
    </source>
</evidence>
<comment type="subunit">
    <text evidence="4 15">Homodimer.</text>
</comment>
<keyword evidence="9 15" id="KW-0540">Nuclease</keyword>
<evidence type="ECO:0000256" key="2">
    <source>
        <dbReference type="ARBA" id="ARBA00004496"/>
    </source>
</evidence>
<dbReference type="SUPFAM" id="SSF69065">
    <property type="entry name" value="RNase III domain-like"/>
    <property type="match status" value="1"/>
</dbReference>
<evidence type="ECO:0000256" key="14">
    <source>
        <dbReference type="ARBA" id="ARBA00022884"/>
    </source>
</evidence>
<keyword evidence="6 15" id="KW-0698">rRNA processing</keyword>
<evidence type="ECO:0000256" key="7">
    <source>
        <dbReference type="ARBA" id="ARBA00022664"/>
    </source>
</evidence>
<keyword evidence="7 15" id="KW-0507">mRNA processing</keyword>
<dbReference type="GO" id="GO:0010468">
    <property type="term" value="P:regulation of gene expression"/>
    <property type="evidence" value="ECO:0007669"/>
    <property type="project" value="TreeGrafter"/>
</dbReference>
<keyword evidence="14 15" id="KW-0694">RNA-binding</keyword>
<keyword evidence="10 15" id="KW-0479">Metal-binding</keyword>
<dbReference type="Gene3D" id="1.10.1520.10">
    <property type="entry name" value="Ribonuclease III domain"/>
    <property type="match status" value="1"/>
</dbReference>
<feature type="binding site" evidence="15">
    <location>
        <position position="120"/>
    </location>
    <ligand>
        <name>Mg(2+)</name>
        <dbReference type="ChEBI" id="CHEBI:18420"/>
    </ligand>
</feature>
<dbReference type="AlphaFoldDB" id="A0A9X8Y902"/>
<dbReference type="InterPro" id="IPR036389">
    <property type="entry name" value="RNase_III_sf"/>
</dbReference>
<feature type="active site" evidence="15">
    <location>
        <position position="49"/>
    </location>
</feature>
<dbReference type="SMART" id="SM00535">
    <property type="entry name" value="RIBOc"/>
    <property type="match status" value="1"/>
</dbReference>
<feature type="active site" evidence="15">
    <location>
        <position position="120"/>
    </location>
</feature>
<dbReference type="PROSITE" id="PS50137">
    <property type="entry name" value="DS_RBD"/>
    <property type="match status" value="1"/>
</dbReference>
<dbReference type="FunFam" id="1.10.1520.10:FF:000001">
    <property type="entry name" value="Ribonuclease 3"/>
    <property type="match status" value="1"/>
</dbReference>
<feature type="binding site" evidence="15">
    <location>
        <position position="117"/>
    </location>
    <ligand>
        <name>Mg(2+)</name>
        <dbReference type="ChEBI" id="CHEBI:18420"/>
    </ligand>
</feature>
<dbReference type="PANTHER" id="PTHR11207:SF0">
    <property type="entry name" value="RIBONUCLEASE 3"/>
    <property type="match status" value="1"/>
</dbReference>
<sequence>MAQIEALEKQIGYTFQNKSLIETALTHSSYANEMKHGTKYNERLEFLGDAVLSIIVSDYLFNKFHLPEGELTKLRASLVCEKTLHLFAQHIALGDYLRLGRGEEMTGGRERPSICADAFEAVIAAIYLDGGIEAARSFVLPFAVGMLEEHATPFKDYKTLLQEIIQQNPEEKLQYVLVEESGPDHDKRFVVEVHLNSNVIGQGVGRSKKEAEQQAAQKALELMGE</sequence>
<dbReference type="SMART" id="SM00358">
    <property type="entry name" value="DSRM"/>
    <property type="match status" value="1"/>
</dbReference>
<keyword evidence="5 15" id="KW-0963">Cytoplasm</keyword>
<dbReference type="OrthoDB" id="9805026at2"/>
<evidence type="ECO:0000256" key="6">
    <source>
        <dbReference type="ARBA" id="ARBA00022552"/>
    </source>
</evidence>
<dbReference type="GO" id="GO:0019843">
    <property type="term" value="F:rRNA binding"/>
    <property type="evidence" value="ECO:0007669"/>
    <property type="project" value="UniProtKB-KW"/>
</dbReference>
<evidence type="ECO:0000256" key="3">
    <source>
        <dbReference type="ARBA" id="ARBA00010183"/>
    </source>
</evidence>
<reference evidence="18 19" key="1">
    <citation type="submission" date="2019-03" db="EMBL/GenBank/DDBJ databases">
        <title>Genomic Encyclopedia of Type Strains, Phase IV (KMG-IV): sequencing the most valuable type-strain genomes for metagenomic binning, comparative biology and taxonomic classification.</title>
        <authorList>
            <person name="Goeker M."/>
        </authorList>
    </citation>
    <scope>NUCLEOTIDE SEQUENCE [LARGE SCALE GENOMIC DNA]</scope>
    <source>
        <strain evidence="18 19">DSM 100433</strain>
    </source>
</reference>
<keyword evidence="13 15" id="KW-0460">Magnesium</keyword>
<feature type="domain" description="RNase III" evidence="17">
    <location>
        <begin position="4"/>
        <end position="131"/>
    </location>
</feature>
<dbReference type="Pfam" id="PF00035">
    <property type="entry name" value="dsrm"/>
    <property type="match status" value="1"/>
</dbReference>
<dbReference type="CDD" id="cd00593">
    <property type="entry name" value="RIBOc"/>
    <property type="match status" value="1"/>
</dbReference>
<dbReference type="PANTHER" id="PTHR11207">
    <property type="entry name" value="RIBONUCLEASE III"/>
    <property type="match status" value="1"/>
</dbReference>
<dbReference type="EC" id="3.1.26.3" evidence="15"/>
<name>A0A9X8Y902_9FIRM</name>
<dbReference type="GO" id="GO:0046872">
    <property type="term" value="F:metal ion binding"/>
    <property type="evidence" value="ECO:0007669"/>
    <property type="project" value="UniProtKB-KW"/>
</dbReference>
<keyword evidence="8 15" id="KW-0819">tRNA processing</keyword>
<dbReference type="NCBIfam" id="TIGR02191">
    <property type="entry name" value="RNaseIII"/>
    <property type="match status" value="1"/>
</dbReference>
<evidence type="ECO:0000313" key="18">
    <source>
        <dbReference type="EMBL" id="TCL44684.1"/>
    </source>
</evidence>
<feature type="binding site" evidence="15">
    <location>
        <position position="45"/>
    </location>
    <ligand>
        <name>Mg(2+)</name>
        <dbReference type="ChEBI" id="CHEBI:18420"/>
    </ligand>
</feature>
<evidence type="ECO:0000256" key="15">
    <source>
        <dbReference type="HAMAP-Rule" id="MF_00104"/>
    </source>
</evidence>
<dbReference type="GO" id="GO:0004525">
    <property type="term" value="F:ribonuclease III activity"/>
    <property type="evidence" value="ECO:0007669"/>
    <property type="project" value="UniProtKB-UniRule"/>
</dbReference>
<keyword evidence="11 15" id="KW-0255">Endonuclease</keyword>
<dbReference type="InterPro" id="IPR000999">
    <property type="entry name" value="RNase_III_dom"/>
</dbReference>
<dbReference type="InterPro" id="IPR011907">
    <property type="entry name" value="RNase_III"/>
</dbReference>
<dbReference type="GO" id="GO:0005737">
    <property type="term" value="C:cytoplasm"/>
    <property type="evidence" value="ECO:0007669"/>
    <property type="project" value="UniProtKB-SubCell"/>
</dbReference>
<dbReference type="GO" id="GO:0003725">
    <property type="term" value="F:double-stranded RNA binding"/>
    <property type="evidence" value="ECO:0007669"/>
    <property type="project" value="TreeGrafter"/>
</dbReference>
<evidence type="ECO:0000256" key="10">
    <source>
        <dbReference type="ARBA" id="ARBA00022723"/>
    </source>
</evidence>
<protein>
    <recommendedName>
        <fullName evidence="15">Ribonuclease 3</fullName>
        <ecNumber evidence="15">3.1.26.3</ecNumber>
    </recommendedName>
    <alternativeName>
        <fullName evidence="15">Ribonuclease III</fullName>
        <shortName evidence="15">RNase III</shortName>
    </alternativeName>
</protein>
<comment type="cofactor">
    <cofactor evidence="15">
        <name>Mg(2+)</name>
        <dbReference type="ChEBI" id="CHEBI:18420"/>
    </cofactor>
</comment>
<gene>
    <name evidence="15" type="primary">rnc</name>
    <name evidence="18" type="ORF">EDD78_102310</name>
</gene>
<accession>A0A9X8Y902</accession>
<dbReference type="RefSeq" id="WP_079699259.1">
    <property type="nucleotide sequence ID" value="NZ_JADNAH010000001.1"/>
</dbReference>
<evidence type="ECO:0000259" key="16">
    <source>
        <dbReference type="PROSITE" id="PS50137"/>
    </source>
</evidence>
<dbReference type="PROSITE" id="PS50142">
    <property type="entry name" value="RNASE_3_2"/>
    <property type="match status" value="1"/>
</dbReference>
<evidence type="ECO:0000256" key="4">
    <source>
        <dbReference type="ARBA" id="ARBA00011738"/>
    </source>
</evidence>
<dbReference type="Proteomes" id="UP000294682">
    <property type="component" value="Unassembled WGS sequence"/>
</dbReference>
<dbReference type="FunFam" id="3.30.160.20:FF:000003">
    <property type="entry name" value="Ribonuclease 3"/>
    <property type="match status" value="1"/>
</dbReference>
<dbReference type="GO" id="GO:0008033">
    <property type="term" value="P:tRNA processing"/>
    <property type="evidence" value="ECO:0007669"/>
    <property type="project" value="UniProtKB-KW"/>
</dbReference>
<evidence type="ECO:0000256" key="1">
    <source>
        <dbReference type="ARBA" id="ARBA00000109"/>
    </source>
</evidence>
<keyword evidence="12 15" id="KW-0378">Hydrolase</keyword>